<evidence type="ECO:0000256" key="3">
    <source>
        <dbReference type="ARBA" id="ARBA00022553"/>
    </source>
</evidence>
<evidence type="ECO:0000256" key="4">
    <source>
        <dbReference type="ARBA" id="ARBA00022679"/>
    </source>
</evidence>
<accession>A0A1I6HF78</accession>
<dbReference type="InterPro" id="IPR000014">
    <property type="entry name" value="PAS"/>
</dbReference>
<proteinExistence type="predicted"/>
<name>A0A1I6HF78_9EURY</name>
<gene>
    <name evidence="13" type="ORF">SAMN04487947_2002</name>
</gene>
<dbReference type="SUPFAM" id="SSF47384">
    <property type="entry name" value="Homodimeric domain of signal transducing histidine kinase"/>
    <property type="match status" value="1"/>
</dbReference>
<feature type="compositionally biased region" description="Polar residues" evidence="8">
    <location>
        <begin position="403"/>
        <end position="424"/>
    </location>
</feature>
<evidence type="ECO:0000256" key="7">
    <source>
        <dbReference type="PROSITE-ProRule" id="PRU00169"/>
    </source>
</evidence>
<dbReference type="InterPro" id="IPR036097">
    <property type="entry name" value="HisK_dim/P_sf"/>
</dbReference>
<sequence length="521" mass="57312">MSTIPGEIRVLHVDDDDAFAELVATYLEREDDRIDVVTTTAVADAVAALDDDVDCVLADYDMPDRTGIEFLEVVQERYPDLPFVLFTGKGSEEIASEAISAGVTDYLQKGTGTEQYTLLANRIVNAVESYRSRRVLEERKRRLETLIDNLPGFVYRCENDPGWPMEYVEGDCEQLTGYTAAELESDDSLWGEEVLHPDDRDRAWDVVQSALADDGQFELTYRIVTRAGNIEWMWERGQAIYEGDELVALEGFVTSITDQKEHQRELERKNRRLDEFATIVSHDLRNPLAVASGHTEIAREECDSDHLDPVADAHDRMRRLIEGLLDLARDGETTVEPVTLASAAEYCRQNVGGVGELVVETDRVVRADRSRLRQLFENLFRNSVEHGARRTSGRSAPGDSVEHGSTGNRTSSGDSVEHGSTSSRPEADDTAGDFDPPTITVGDVDGGFFVADDGRGIDADAGDVFTPGYSTNRGGTGLGLAIVRRVAEDHGWEVTLTDGADGGARFEFTGVEFADGDGDGD</sequence>
<feature type="region of interest" description="Disordered" evidence="8">
    <location>
        <begin position="386"/>
        <end position="438"/>
    </location>
</feature>
<dbReference type="Pfam" id="PF02518">
    <property type="entry name" value="HATPase_c"/>
    <property type="match status" value="1"/>
</dbReference>
<dbReference type="SMART" id="SM00448">
    <property type="entry name" value="REC"/>
    <property type="match status" value="1"/>
</dbReference>
<dbReference type="InterPro" id="IPR000700">
    <property type="entry name" value="PAS-assoc_C"/>
</dbReference>
<evidence type="ECO:0000256" key="2">
    <source>
        <dbReference type="ARBA" id="ARBA00012438"/>
    </source>
</evidence>
<dbReference type="RefSeq" id="WP_089807206.1">
    <property type="nucleotide sequence ID" value="NZ_FOYT01000002.1"/>
</dbReference>
<keyword evidence="6" id="KW-0902">Two-component regulatory system</keyword>
<dbReference type="PROSITE" id="PS50110">
    <property type="entry name" value="RESPONSE_REGULATORY"/>
    <property type="match status" value="1"/>
</dbReference>
<reference evidence="14" key="1">
    <citation type="submission" date="2016-10" db="EMBL/GenBank/DDBJ databases">
        <authorList>
            <person name="Varghese N."/>
            <person name="Submissions S."/>
        </authorList>
    </citation>
    <scope>NUCLEOTIDE SEQUENCE [LARGE SCALE GENOMIC DNA]</scope>
    <source>
        <strain evidence="14">CGMCC 1.7736</strain>
    </source>
</reference>
<dbReference type="EMBL" id="FOYT01000002">
    <property type="protein sequence ID" value="SFR53155.1"/>
    <property type="molecule type" value="Genomic_DNA"/>
</dbReference>
<protein>
    <recommendedName>
        <fullName evidence="2">histidine kinase</fullName>
        <ecNumber evidence="2">2.7.13.3</ecNumber>
    </recommendedName>
</protein>
<dbReference type="InterPro" id="IPR011006">
    <property type="entry name" value="CheY-like_superfamily"/>
</dbReference>
<comment type="catalytic activity">
    <reaction evidence="1">
        <text>ATP + protein L-histidine = ADP + protein N-phospho-L-histidine.</text>
        <dbReference type="EC" id="2.7.13.3"/>
    </reaction>
</comment>
<keyword evidence="14" id="KW-1185">Reference proteome</keyword>
<feature type="domain" description="PAC" evidence="12">
    <location>
        <begin position="217"/>
        <end position="268"/>
    </location>
</feature>
<dbReference type="InterPro" id="IPR050736">
    <property type="entry name" value="Sensor_HK_Regulatory"/>
</dbReference>
<feature type="domain" description="PAS" evidence="11">
    <location>
        <begin position="139"/>
        <end position="214"/>
    </location>
</feature>
<feature type="domain" description="Histidine kinase" evidence="9">
    <location>
        <begin position="279"/>
        <end position="509"/>
    </location>
</feature>
<dbReference type="Proteomes" id="UP000198531">
    <property type="component" value="Unassembled WGS sequence"/>
</dbReference>
<evidence type="ECO:0000256" key="5">
    <source>
        <dbReference type="ARBA" id="ARBA00022777"/>
    </source>
</evidence>
<feature type="modified residue" description="4-aspartylphosphate" evidence="7">
    <location>
        <position position="59"/>
    </location>
</feature>
<dbReference type="Pfam" id="PF08447">
    <property type="entry name" value="PAS_3"/>
    <property type="match status" value="1"/>
</dbReference>
<dbReference type="SUPFAM" id="SSF55785">
    <property type="entry name" value="PYP-like sensor domain (PAS domain)"/>
    <property type="match status" value="1"/>
</dbReference>
<dbReference type="SUPFAM" id="SSF52172">
    <property type="entry name" value="CheY-like"/>
    <property type="match status" value="1"/>
</dbReference>
<dbReference type="CDD" id="cd00082">
    <property type="entry name" value="HisKA"/>
    <property type="match status" value="1"/>
</dbReference>
<dbReference type="CDD" id="cd00130">
    <property type="entry name" value="PAS"/>
    <property type="match status" value="1"/>
</dbReference>
<dbReference type="Pfam" id="PF00512">
    <property type="entry name" value="HisKA"/>
    <property type="match status" value="1"/>
</dbReference>
<dbReference type="PROSITE" id="PS50113">
    <property type="entry name" value="PAC"/>
    <property type="match status" value="1"/>
</dbReference>
<evidence type="ECO:0000313" key="13">
    <source>
        <dbReference type="EMBL" id="SFR53155.1"/>
    </source>
</evidence>
<dbReference type="PANTHER" id="PTHR43711">
    <property type="entry name" value="TWO-COMPONENT HISTIDINE KINASE"/>
    <property type="match status" value="1"/>
</dbReference>
<evidence type="ECO:0000259" key="11">
    <source>
        <dbReference type="PROSITE" id="PS50112"/>
    </source>
</evidence>
<dbReference type="Gene3D" id="1.10.287.130">
    <property type="match status" value="1"/>
</dbReference>
<dbReference type="AlphaFoldDB" id="A0A1I6HF78"/>
<dbReference type="SMART" id="SM00387">
    <property type="entry name" value="HATPase_c"/>
    <property type="match status" value="1"/>
</dbReference>
<keyword evidence="5" id="KW-0418">Kinase</keyword>
<dbReference type="Gene3D" id="3.30.450.20">
    <property type="entry name" value="PAS domain"/>
    <property type="match status" value="1"/>
</dbReference>
<dbReference type="PROSITE" id="PS50109">
    <property type="entry name" value="HIS_KIN"/>
    <property type="match status" value="1"/>
</dbReference>
<evidence type="ECO:0000259" key="12">
    <source>
        <dbReference type="PROSITE" id="PS50113"/>
    </source>
</evidence>
<evidence type="ECO:0000256" key="8">
    <source>
        <dbReference type="SAM" id="MobiDB-lite"/>
    </source>
</evidence>
<dbReference type="EC" id="2.7.13.3" evidence="2"/>
<dbReference type="InterPro" id="IPR003661">
    <property type="entry name" value="HisK_dim/P_dom"/>
</dbReference>
<dbReference type="InterPro" id="IPR003594">
    <property type="entry name" value="HATPase_dom"/>
</dbReference>
<dbReference type="Pfam" id="PF00072">
    <property type="entry name" value="Response_reg"/>
    <property type="match status" value="1"/>
</dbReference>
<evidence type="ECO:0000259" key="9">
    <source>
        <dbReference type="PROSITE" id="PS50109"/>
    </source>
</evidence>
<evidence type="ECO:0000259" key="10">
    <source>
        <dbReference type="PROSITE" id="PS50110"/>
    </source>
</evidence>
<dbReference type="CDD" id="cd00156">
    <property type="entry name" value="REC"/>
    <property type="match status" value="1"/>
</dbReference>
<dbReference type="STRING" id="553469.SAMN04487947_2002"/>
<dbReference type="InterPro" id="IPR013655">
    <property type="entry name" value="PAS_fold_3"/>
</dbReference>
<feature type="domain" description="Response regulatory" evidence="10">
    <location>
        <begin position="9"/>
        <end position="124"/>
    </location>
</feature>
<evidence type="ECO:0000256" key="6">
    <source>
        <dbReference type="ARBA" id="ARBA00023012"/>
    </source>
</evidence>
<evidence type="ECO:0000313" key="14">
    <source>
        <dbReference type="Proteomes" id="UP000198531"/>
    </source>
</evidence>
<dbReference type="GO" id="GO:0000155">
    <property type="term" value="F:phosphorelay sensor kinase activity"/>
    <property type="evidence" value="ECO:0007669"/>
    <property type="project" value="InterPro"/>
</dbReference>
<dbReference type="InterPro" id="IPR035965">
    <property type="entry name" value="PAS-like_dom_sf"/>
</dbReference>
<dbReference type="InterPro" id="IPR004358">
    <property type="entry name" value="Sig_transdc_His_kin-like_C"/>
</dbReference>
<dbReference type="InterPro" id="IPR036890">
    <property type="entry name" value="HATPase_C_sf"/>
</dbReference>
<dbReference type="SUPFAM" id="SSF55874">
    <property type="entry name" value="ATPase domain of HSP90 chaperone/DNA topoisomerase II/histidine kinase"/>
    <property type="match status" value="1"/>
</dbReference>
<dbReference type="InterPro" id="IPR005467">
    <property type="entry name" value="His_kinase_dom"/>
</dbReference>
<dbReference type="InterPro" id="IPR001789">
    <property type="entry name" value="Sig_transdc_resp-reg_receiver"/>
</dbReference>
<dbReference type="NCBIfam" id="TIGR00229">
    <property type="entry name" value="sensory_box"/>
    <property type="match status" value="1"/>
</dbReference>
<dbReference type="SMART" id="SM00388">
    <property type="entry name" value="HisKA"/>
    <property type="match status" value="1"/>
</dbReference>
<keyword evidence="3 7" id="KW-0597">Phosphoprotein</keyword>
<keyword evidence="4" id="KW-0808">Transferase</keyword>
<dbReference type="Gene3D" id="3.30.565.10">
    <property type="entry name" value="Histidine kinase-like ATPase, C-terminal domain"/>
    <property type="match status" value="1"/>
</dbReference>
<dbReference type="PROSITE" id="PS50112">
    <property type="entry name" value="PAS"/>
    <property type="match status" value="1"/>
</dbReference>
<evidence type="ECO:0000256" key="1">
    <source>
        <dbReference type="ARBA" id="ARBA00000085"/>
    </source>
</evidence>
<dbReference type="PRINTS" id="PR00344">
    <property type="entry name" value="BCTRLSENSOR"/>
</dbReference>
<dbReference type="PANTHER" id="PTHR43711:SF1">
    <property type="entry name" value="HISTIDINE KINASE 1"/>
    <property type="match status" value="1"/>
</dbReference>
<dbReference type="Gene3D" id="3.40.50.2300">
    <property type="match status" value="1"/>
</dbReference>
<dbReference type="OrthoDB" id="8127at2157"/>
<organism evidence="13 14">
    <name type="scientific">Halogeometricum rufum</name>
    <dbReference type="NCBI Taxonomy" id="553469"/>
    <lineage>
        <taxon>Archaea</taxon>
        <taxon>Methanobacteriati</taxon>
        <taxon>Methanobacteriota</taxon>
        <taxon>Stenosarchaea group</taxon>
        <taxon>Halobacteria</taxon>
        <taxon>Halobacteriales</taxon>
        <taxon>Haloferacaceae</taxon>
        <taxon>Halogeometricum</taxon>
    </lineage>
</organism>